<evidence type="ECO:0000313" key="2">
    <source>
        <dbReference type="Proteomes" id="UP001293254"/>
    </source>
</evidence>
<dbReference type="EMBL" id="JACGWO010000013">
    <property type="protein sequence ID" value="KAK4412474.1"/>
    <property type="molecule type" value="Genomic_DNA"/>
</dbReference>
<accession>A0AAE2C811</accession>
<name>A0AAE2C811_9LAMI</name>
<sequence length="320" mass="37251">MAREICHENWMRFYYNLNGPDDCKNLVLIVSDDDARNLIRFVDSERVVGIYIDTSEPEPDHFLEIQVESNPTLSKMQFEDVVNEDQEDQLDKEYENIVGLQHDQHMNDHEFEKSCQGHEVDMIEIDNITDENDSDEDIDTNDSTFSDDFQDSDFEYDDLLFDENIDREIEWVGIWDDSLALDKGKMVVLILCTEHLRPSSKNQSFVKGKISKYLIYKDDANSSNFEFEVGLCFKTATDFRDAVRKYSNKQGKPLKFTKNCSDKIHHVNVGWVIYASFISKIDKTFQVKLIKGEHSCYRAPNSKHCTSRFLAKKISTPSQE</sequence>
<dbReference type="Proteomes" id="UP001293254">
    <property type="component" value="Unassembled WGS sequence"/>
</dbReference>
<evidence type="ECO:0000313" key="1">
    <source>
        <dbReference type="EMBL" id="KAK4412474.1"/>
    </source>
</evidence>
<evidence type="ECO:0008006" key="3">
    <source>
        <dbReference type="Google" id="ProtNLM"/>
    </source>
</evidence>
<dbReference type="AlphaFoldDB" id="A0AAE2C811"/>
<keyword evidence="2" id="KW-1185">Reference proteome</keyword>
<reference evidence="1" key="1">
    <citation type="submission" date="2020-06" db="EMBL/GenBank/DDBJ databases">
        <authorList>
            <person name="Li T."/>
            <person name="Hu X."/>
            <person name="Zhang T."/>
            <person name="Song X."/>
            <person name="Zhang H."/>
            <person name="Dai N."/>
            <person name="Sheng W."/>
            <person name="Hou X."/>
            <person name="Wei L."/>
        </authorList>
    </citation>
    <scope>NUCLEOTIDE SEQUENCE</scope>
    <source>
        <strain evidence="1">3651</strain>
        <tissue evidence="1">Leaf</tissue>
    </source>
</reference>
<proteinExistence type="predicted"/>
<gene>
    <name evidence="1" type="ORF">Salat_2894500</name>
</gene>
<reference evidence="1" key="2">
    <citation type="journal article" date="2024" name="Plant">
        <title>Genomic evolution and insights into agronomic trait innovations of Sesamum species.</title>
        <authorList>
            <person name="Miao H."/>
            <person name="Wang L."/>
            <person name="Qu L."/>
            <person name="Liu H."/>
            <person name="Sun Y."/>
            <person name="Le M."/>
            <person name="Wang Q."/>
            <person name="Wei S."/>
            <person name="Zheng Y."/>
            <person name="Lin W."/>
            <person name="Duan Y."/>
            <person name="Cao H."/>
            <person name="Xiong S."/>
            <person name="Wang X."/>
            <person name="Wei L."/>
            <person name="Li C."/>
            <person name="Ma Q."/>
            <person name="Ju M."/>
            <person name="Zhao R."/>
            <person name="Li G."/>
            <person name="Mu C."/>
            <person name="Tian Q."/>
            <person name="Mei H."/>
            <person name="Zhang T."/>
            <person name="Gao T."/>
            <person name="Zhang H."/>
        </authorList>
    </citation>
    <scope>NUCLEOTIDE SEQUENCE</scope>
    <source>
        <strain evidence="1">3651</strain>
    </source>
</reference>
<organism evidence="1 2">
    <name type="scientific">Sesamum alatum</name>
    <dbReference type="NCBI Taxonomy" id="300844"/>
    <lineage>
        <taxon>Eukaryota</taxon>
        <taxon>Viridiplantae</taxon>
        <taxon>Streptophyta</taxon>
        <taxon>Embryophyta</taxon>
        <taxon>Tracheophyta</taxon>
        <taxon>Spermatophyta</taxon>
        <taxon>Magnoliopsida</taxon>
        <taxon>eudicotyledons</taxon>
        <taxon>Gunneridae</taxon>
        <taxon>Pentapetalae</taxon>
        <taxon>asterids</taxon>
        <taxon>lamiids</taxon>
        <taxon>Lamiales</taxon>
        <taxon>Pedaliaceae</taxon>
        <taxon>Sesamum</taxon>
    </lineage>
</organism>
<comment type="caution">
    <text evidence="1">The sequence shown here is derived from an EMBL/GenBank/DDBJ whole genome shotgun (WGS) entry which is preliminary data.</text>
</comment>
<protein>
    <recommendedName>
        <fullName evidence="3">Transposase MuDR plant domain-containing protein</fullName>
    </recommendedName>
</protein>